<dbReference type="Proteomes" id="UP001458880">
    <property type="component" value="Unassembled WGS sequence"/>
</dbReference>
<comment type="caution">
    <text evidence="2">The sequence shown here is derived from an EMBL/GenBank/DDBJ whole genome shotgun (WGS) entry which is preliminary data.</text>
</comment>
<name>A0AAW1ICZ0_POPJA</name>
<evidence type="ECO:0000313" key="3">
    <source>
        <dbReference type="Proteomes" id="UP001458880"/>
    </source>
</evidence>
<evidence type="ECO:0000313" key="2">
    <source>
        <dbReference type="EMBL" id="KAK9687220.1"/>
    </source>
</evidence>
<gene>
    <name evidence="2" type="ORF">QE152_g36594</name>
</gene>
<protein>
    <submittedName>
        <fullName evidence="2">Uncharacterized protein</fullName>
    </submittedName>
</protein>
<organism evidence="2 3">
    <name type="scientific">Popillia japonica</name>
    <name type="common">Japanese beetle</name>
    <dbReference type="NCBI Taxonomy" id="7064"/>
    <lineage>
        <taxon>Eukaryota</taxon>
        <taxon>Metazoa</taxon>
        <taxon>Ecdysozoa</taxon>
        <taxon>Arthropoda</taxon>
        <taxon>Hexapoda</taxon>
        <taxon>Insecta</taxon>
        <taxon>Pterygota</taxon>
        <taxon>Neoptera</taxon>
        <taxon>Endopterygota</taxon>
        <taxon>Coleoptera</taxon>
        <taxon>Polyphaga</taxon>
        <taxon>Scarabaeiformia</taxon>
        <taxon>Scarabaeidae</taxon>
        <taxon>Rutelinae</taxon>
        <taxon>Popillia</taxon>
    </lineage>
</organism>
<keyword evidence="3" id="KW-1185">Reference proteome</keyword>
<sequence>MRNVSKKLFSNFPGKFHLKGTVLASSSCGDNKLSSSNIETTNDSDENVNKGCLEKCFALTADSHSISNVAACCIQEVTPESNSSISELRTLENVNPFWASTCNGDESEEPFHNSDDSDKDPNYLSESDSDNSSKSGICDLLQPPEMKTLQGVEEVKKTRKRMQNKSEWKKNAAKLARNSGEPPLR</sequence>
<dbReference type="EMBL" id="JASPKY010000655">
    <property type="protein sequence ID" value="KAK9687220.1"/>
    <property type="molecule type" value="Genomic_DNA"/>
</dbReference>
<reference evidence="2 3" key="1">
    <citation type="journal article" date="2024" name="BMC Genomics">
        <title>De novo assembly and annotation of Popillia japonica's genome with initial clues to its potential as an invasive pest.</title>
        <authorList>
            <person name="Cucini C."/>
            <person name="Boschi S."/>
            <person name="Funari R."/>
            <person name="Cardaioli E."/>
            <person name="Iannotti N."/>
            <person name="Marturano G."/>
            <person name="Paoli F."/>
            <person name="Bruttini M."/>
            <person name="Carapelli A."/>
            <person name="Frati F."/>
            <person name="Nardi F."/>
        </authorList>
    </citation>
    <scope>NUCLEOTIDE SEQUENCE [LARGE SCALE GENOMIC DNA]</scope>
    <source>
        <strain evidence="2">DMR45628</strain>
    </source>
</reference>
<accession>A0AAW1ICZ0</accession>
<proteinExistence type="predicted"/>
<dbReference type="AlphaFoldDB" id="A0AAW1ICZ0"/>
<feature type="region of interest" description="Disordered" evidence="1">
    <location>
        <begin position="102"/>
        <end position="185"/>
    </location>
</feature>
<feature type="compositionally biased region" description="Basic and acidic residues" evidence="1">
    <location>
        <begin position="109"/>
        <end position="121"/>
    </location>
</feature>
<evidence type="ECO:0000256" key="1">
    <source>
        <dbReference type="SAM" id="MobiDB-lite"/>
    </source>
</evidence>